<evidence type="ECO:0000313" key="8">
    <source>
        <dbReference type="EMBL" id="GMA40065.1"/>
    </source>
</evidence>
<evidence type="ECO:0000256" key="6">
    <source>
        <dbReference type="HAMAP-Rule" id="MF_00265"/>
    </source>
</evidence>
<comment type="function">
    <text evidence="6">Toxic component of a toxin-antitoxin (TA) system. An RNase.</text>
</comment>
<evidence type="ECO:0000313" key="9">
    <source>
        <dbReference type="Proteomes" id="UP001157126"/>
    </source>
</evidence>
<evidence type="ECO:0000256" key="3">
    <source>
        <dbReference type="ARBA" id="ARBA00022723"/>
    </source>
</evidence>
<dbReference type="EMBL" id="BSUO01000001">
    <property type="protein sequence ID" value="GMA40065.1"/>
    <property type="molecule type" value="Genomic_DNA"/>
</dbReference>
<dbReference type="InterPro" id="IPR002716">
    <property type="entry name" value="PIN_dom"/>
</dbReference>
<comment type="cofactor">
    <cofactor evidence="6">
        <name>Mg(2+)</name>
        <dbReference type="ChEBI" id="CHEBI:18420"/>
    </cofactor>
</comment>
<comment type="similarity">
    <text evidence="6">Belongs to the PINc/VapC protein family.</text>
</comment>
<dbReference type="RefSeq" id="WP_284303825.1">
    <property type="nucleotide sequence ID" value="NZ_BSUO01000001.1"/>
</dbReference>
<keyword evidence="6" id="KW-0800">Toxin</keyword>
<dbReference type="Pfam" id="PF01850">
    <property type="entry name" value="PIN"/>
    <property type="match status" value="1"/>
</dbReference>
<proteinExistence type="inferred from homology"/>
<evidence type="ECO:0000256" key="2">
    <source>
        <dbReference type="ARBA" id="ARBA00022722"/>
    </source>
</evidence>
<reference evidence="9" key="1">
    <citation type="journal article" date="2019" name="Int. J. Syst. Evol. Microbiol.">
        <title>The Global Catalogue of Microorganisms (GCM) 10K type strain sequencing project: providing services to taxonomists for standard genome sequencing and annotation.</title>
        <authorList>
            <consortium name="The Broad Institute Genomics Platform"/>
            <consortium name="The Broad Institute Genome Sequencing Center for Infectious Disease"/>
            <person name="Wu L."/>
            <person name="Ma J."/>
        </authorList>
    </citation>
    <scope>NUCLEOTIDE SEQUENCE [LARGE SCALE GENOMIC DNA]</scope>
    <source>
        <strain evidence="9">NBRC 113072</strain>
    </source>
</reference>
<keyword evidence="4 6" id="KW-0378">Hydrolase</keyword>
<dbReference type="SUPFAM" id="SSF88723">
    <property type="entry name" value="PIN domain-like"/>
    <property type="match status" value="1"/>
</dbReference>
<dbReference type="InterPro" id="IPR029060">
    <property type="entry name" value="PIN-like_dom_sf"/>
</dbReference>
<keyword evidence="3 6" id="KW-0479">Metal-binding</keyword>
<evidence type="ECO:0000256" key="1">
    <source>
        <dbReference type="ARBA" id="ARBA00022649"/>
    </source>
</evidence>
<dbReference type="Gene3D" id="3.40.50.1010">
    <property type="entry name" value="5'-nuclease"/>
    <property type="match status" value="1"/>
</dbReference>
<dbReference type="InterPro" id="IPR022907">
    <property type="entry name" value="VapC_family"/>
</dbReference>
<feature type="binding site" evidence="6">
    <location>
        <position position="7"/>
    </location>
    <ligand>
        <name>Mg(2+)</name>
        <dbReference type="ChEBI" id="CHEBI:18420"/>
    </ligand>
</feature>
<feature type="binding site" evidence="6">
    <location>
        <position position="92"/>
    </location>
    <ligand>
        <name>Mg(2+)</name>
        <dbReference type="ChEBI" id="CHEBI:18420"/>
    </ligand>
</feature>
<sequence>MSRWYIDTSAAAKLLVDEEESAALADELEGRQPELVASYLLETEVRRVVHRVPALTHESASRLLDSIGLYECPPSLFREAGLLPGFGLRSLDALHLATAIRIGVDALLTYDLRMQEAARDLGLAVVAPGASG</sequence>
<feature type="domain" description="PIN" evidence="7">
    <location>
        <begin position="5"/>
        <end position="119"/>
    </location>
</feature>
<keyword evidence="9" id="KW-1185">Reference proteome</keyword>
<keyword evidence="5 6" id="KW-0460">Magnesium</keyword>
<organism evidence="8 9">
    <name type="scientific">Mobilicoccus caccae</name>
    <dbReference type="NCBI Taxonomy" id="1859295"/>
    <lineage>
        <taxon>Bacteria</taxon>
        <taxon>Bacillati</taxon>
        <taxon>Actinomycetota</taxon>
        <taxon>Actinomycetes</taxon>
        <taxon>Micrococcales</taxon>
        <taxon>Dermatophilaceae</taxon>
        <taxon>Mobilicoccus</taxon>
    </lineage>
</organism>
<protein>
    <recommendedName>
        <fullName evidence="6">Ribonuclease VapC</fullName>
        <shortName evidence="6">RNase VapC</shortName>
        <ecNumber evidence="6">3.1.-.-</ecNumber>
    </recommendedName>
    <alternativeName>
        <fullName evidence="6">Toxin VapC</fullName>
    </alternativeName>
</protein>
<gene>
    <name evidence="8" type="primary">vapC46</name>
    <name evidence="6" type="synonym">vapC</name>
    <name evidence="8" type="ORF">GCM10025883_21100</name>
</gene>
<dbReference type="Proteomes" id="UP001157126">
    <property type="component" value="Unassembled WGS sequence"/>
</dbReference>
<dbReference type="CDD" id="cd09874">
    <property type="entry name" value="PIN_MT3492-like"/>
    <property type="match status" value="1"/>
</dbReference>
<evidence type="ECO:0000256" key="4">
    <source>
        <dbReference type="ARBA" id="ARBA00022801"/>
    </source>
</evidence>
<comment type="caution">
    <text evidence="8">The sequence shown here is derived from an EMBL/GenBank/DDBJ whole genome shotgun (WGS) entry which is preliminary data.</text>
</comment>
<evidence type="ECO:0000259" key="7">
    <source>
        <dbReference type="Pfam" id="PF01850"/>
    </source>
</evidence>
<accession>A0ABQ6IRU8</accession>
<dbReference type="EC" id="3.1.-.-" evidence="6"/>
<keyword evidence="2 6" id="KW-0540">Nuclease</keyword>
<keyword evidence="1 6" id="KW-1277">Toxin-antitoxin system</keyword>
<name>A0ABQ6IRU8_9MICO</name>
<dbReference type="HAMAP" id="MF_00265">
    <property type="entry name" value="VapC_Nob1"/>
    <property type="match status" value="1"/>
</dbReference>
<evidence type="ECO:0000256" key="5">
    <source>
        <dbReference type="ARBA" id="ARBA00022842"/>
    </source>
</evidence>